<dbReference type="InterPro" id="IPR043502">
    <property type="entry name" value="DNA/RNA_pol_sf"/>
</dbReference>
<evidence type="ECO:0000259" key="1">
    <source>
        <dbReference type="Pfam" id="PF17919"/>
    </source>
</evidence>
<dbReference type="InterPro" id="IPR041588">
    <property type="entry name" value="Integrase_H2C2"/>
</dbReference>
<reference evidence="4" key="1">
    <citation type="journal article" date="2019" name="Sci. Rep.">
        <title>Draft genome of Tanacetum cinerariifolium, the natural source of mosquito coil.</title>
        <authorList>
            <person name="Yamashiro T."/>
            <person name="Shiraishi A."/>
            <person name="Satake H."/>
            <person name="Nakayama K."/>
        </authorList>
    </citation>
    <scope>NUCLEOTIDE SEQUENCE</scope>
</reference>
<evidence type="ECO:0008006" key="5">
    <source>
        <dbReference type="Google" id="ProtNLM"/>
    </source>
</evidence>
<dbReference type="InterPro" id="IPR041577">
    <property type="entry name" value="RT_RNaseH_2"/>
</dbReference>
<dbReference type="EMBL" id="BKCJ010002372">
    <property type="protein sequence ID" value="GEU48109.1"/>
    <property type="molecule type" value="Genomic_DNA"/>
</dbReference>
<dbReference type="Gene3D" id="3.30.70.270">
    <property type="match status" value="1"/>
</dbReference>
<proteinExistence type="predicted"/>
<dbReference type="SUPFAM" id="SSF56672">
    <property type="entry name" value="DNA/RNA polymerases"/>
    <property type="match status" value="1"/>
</dbReference>
<dbReference type="InterPro" id="IPR056924">
    <property type="entry name" value="SH3_Tf2-1"/>
</dbReference>
<protein>
    <recommendedName>
        <fullName evidence="5">Reverse transcriptase domain-containing protein</fullName>
    </recommendedName>
</protein>
<dbReference type="Pfam" id="PF17919">
    <property type="entry name" value="RT_RNaseH_2"/>
    <property type="match status" value="1"/>
</dbReference>
<sequence>MIVFIDDILIYSKTRKEHVEHLRLVLELLKKGEEHELAFQTLKDKLCNAPVLAFPDGPEEFVVYCDTSEIRLGCMLKKRGKYGKKSVIYTVHTSLQQIFSQKELNMRQRRWIELFSDYDCEIHYHPGRANVVADALSRKERVKPERVRAMNMNLQTPRMNEAHKSKYSEHPGSDKMYYDLRDWYWQLRMKKDIADVRCASFEALYGRKCRSPFMWAEVGEGVVHFEKKGKLAPRFVGPFEIVEKVGHVAYQLDFPEELNGFHEKFHVLNLKKCLADPIMQVPLDKIRVDAKLKFVEDHTDILEREFKKLKRSRIAIVKVRWNSNVVPNSRGNVKIR</sequence>
<organism evidence="4">
    <name type="scientific">Tanacetum cinerariifolium</name>
    <name type="common">Dalmatian daisy</name>
    <name type="synonym">Chrysanthemum cinerariifolium</name>
    <dbReference type="NCBI Taxonomy" id="118510"/>
    <lineage>
        <taxon>Eukaryota</taxon>
        <taxon>Viridiplantae</taxon>
        <taxon>Streptophyta</taxon>
        <taxon>Embryophyta</taxon>
        <taxon>Tracheophyta</taxon>
        <taxon>Spermatophyta</taxon>
        <taxon>Magnoliopsida</taxon>
        <taxon>eudicotyledons</taxon>
        <taxon>Gunneridae</taxon>
        <taxon>Pentapetalae</taxon>
        <taxon>asterids</taxon>
        <taxon>campanulids</taxon>
        <taxon>Asterales</taxon>
        <taxon>Asteraceae</taxon>
        <taxon>Asteroideae</taxon>
        <taxon>Anthemideae</taxon>
        <taxon>Anthemidinae</taxon>
        <taxon>Tanacetum</taxon>
    </lineage>
</organism>
<dbReference type="InterPro" id="IPR043128">
    <property type="entry name" value="Rev_trsase/Diguanyl_cyclase"/>
</dbReference>
<name>A0A6L2KGP4_TANCI</name>
<comment type="caution">
    <text evidence="4">The sequence shown here is derived from an EMBL/GenBank/DDBJ whole genome shotgun (WGS) entry which is preliminary data.</text>
</comment>
<feature type="domain" description="Tf2-1-like SH3-like" evidence="3">
    <location>
        <begin position="224"/>
        <end position="273"/>
    </location>
</feature>
<dbReference type="PANTHER" id="PTHR46148">
    <property type="entry name" value="CHROMO DOMAIN-CONTAINING PROTEIN"/>
    <property type="match status" value="1"/>
</dbReference>
<dbReference type="Gene3D" id="1.10.340.70">
    <property type="match status" value="1"/>
</dbReference>
<gene>
    <name evidence="4" type="ORF">Tci_020087</name>
</gene>
<evidence type="ECO:0000313" key="4">
    <source>
        <dbReference type="EMBL" id="GEU48109.1"/>
    </source>
</evidence>
<dbReference type="AlphaFoldDB" id="A0A6L2KGP4"/>
<evidence type="ECO:0000259" key="2">
    <source>
        <dbReference type="Pfam" id="PF17921"/>
    </source>
</evidence>
<dbReference type="PANTHER" id="PTHR46148:SF59">
    <property type="entry name" value="NUCLEOTIDYLTRANSFERASE, RIBONUCLEASE H"/>
    <property type="match status" value="1"/>
</dbReference>
<feature type="domain" description="Reverse transcriptase/retrotransposon-derived protein RNase H-like" evidence="1">
    <location>
        <begin position="33"/>
        <end position="95"/>
    </location>
</feature>
<accession>A0A6L2KGP4</accession>
<evidence type="ECO:0000259" key="3">
    <source>
        <dbReference type="Pfam" id="PF24626"/>
    </source>
</evidence>
<dbReference type="Pfam" id="PF17921">
    <property type="entry name" value="Integrase_H2C2"/>
    <property type="match status" value="1"/>
</dbReference>
<dbReference type="Pfam" id="PF24626">
    <property type="entry name" value="SH3_Tf2-1"/>
    <property type="match status" value="1"/>
</dbReference>
<feature type="domain" description="Integrase zinc-binding" evidence="2">
    <location>
        <begin position="157"/>
        <end position="196"/>
    </location>
</feature>